<dbReference type="Proteomes" id="UP000054018">
    <property type="component" value="Unassembled WGS sequence"/>
</dbReference>
<accession>A0A0C9Y6G6</accession>
<protein>
    <submittedName>
        <fullName evidence="1">Uncharacterized protein</fullName>
    </submittedName>
</protein>
<reference evidence="2" key="2">
    <citation type="submission" date="2015-01" db="EMBL/GenBank/DDBJ databases">
        <title>Evolutionary Origins and Diversification of the Mycorrhizal Mutualists.</title>
        <authorList>
            <consortium name="DOE Joint Genome Institute"/>
            <consortium name="Mycorrhizal Genomics Consortium"/>
            <person name="Kohler A."/>
            <person name="Kuo A."/>
            <person name="Nagy L.G."/>
            <person name="Floudas D."/>
            <person name="Copeland A."/>
            <person name="Barry K.W."/>
            <person name="Cichocki N."/>
            <person name="Veneault-Fourrey C."/>
            <person name="LaButti K."/>
            <person name="Lindquist E.A."/>
            <person name="Lipzen A."/>
            <person name="Lundell T."/>
            <person name="Morin E."/>
            <person name="Murat C."/>
            <person name="Riley R."/>
            <person name="Ohm R."/>
            <person name="Sun H."/>
            <person name="Tunlid A."/>
            <person name="Henrissat B."/>
            <person name="Grigoriev I.V."/>
            <person name="Hibbett D.S."/>
            <person name="Martin F."/>
        </authorList>
    </citation>
    <scope>NUCLEOTIDE SEQUENCE [LARGE SCALE GENOMIC DNA]</scope>
    <source>
        <strain evidence="2">441</strain>
    </source>
</reference>
<dbReference type="HOGENOM" id="CLU_034218_0_0_1"/>
<keyword evidence="2" id="KW-1185">Reference proteome</keyword>
<evidence type="ECO:0000313" key="2">
    <source>
        <dbReference type="Proteomes" id="UP000054018"/>
    </source>
</evidence>
<gene>
    <name evidence="1" type="ORF">PISMIDRAFT_657625</name>
</gene>
<dbReference type="EMBL" id="KN833768">
    <property type="protein sequence ID" value="KIK20285.1"/>
    <property type="molecule type" value="Genomic_DNA"/>
</dbReference>
<feature type="non-terminal residue" evidence="1">
    <location>
        <position position="1"/>
    </location>
</feature>
<dbReference type="OrthoDB" id="3267228at2759"/>
<sequence>ISAWDSKHGPCCTVEDFHIDLEGLPCSEWNKSTALVFAAEYLKHHQGRQGENLTLEYVLQAWLTHIMALRMWYKDKQWDDLDRKEHKARNQQHQRKYEVCYQLPKHVFAYLRLLKLYSCHLQTAYEYKEIKDRAVAIVESLGQDSMSSDESDHEGHHGEATYYILDKDWRSKQVTSWLQMLDSLHLRLQYNGSWQVTASAWPHFRMTSLHESRGSPVKGLPIDFYCHNWYGAQNAFVKEQLQVKNQSDTLAIPSQYTK</sequence>
<proteinExistence type="predicted"/>
<reference evidence="1 2" key="1">
    <citation type="submission" date="2014-04" db="EMBL/GenBank/DDBJ databases">
        <authorList>
            <consortium name="DOE Joint Genome Institute"/>
            <person name="Kuo A."/>
            <person name="Kohler A."/>
            <person name="Costa M.D."/>
            <person name="Nagy L.G."/>
            <person name="Floudas D."/>
            <person name="Copeland A."/>
            <person name="Barry K.W."/>
            <person name="Cichocki N."/>
            <person name="Veneault-Fourrey C."/>
            <person name="LaButti K."/>
            <person name="Lindquist E.A."/>
            <person name="Lipzen A."/>
            <person name="Lundell T."/>
            <person name="Morin E."/>
            <person name="Murat C."/>
            <person name="Sun H."/>
            <person name="Tunlid A."/>
            <person name="Henrissat B."/>
            <person name="Grigoriev I.V."/>
            <person name="Hibbett D.S."/>
            <person name="Martin F."/>
            <person name="Nordberg H.P."/>
            <person name="Cantor M.N."/>
            <person name="Hua S.X."/>
        </authorList>
    </citation>
    <scope>NUCLEOTIDE SEQUENCE [LARGE SCALE GENOMIC DNA]</scope>
    <source>
        <strain evidence="1 2">441</strain>
    </source>
</reference>
<name>A0A0C9Y6G6_9AGAM</name>
<dbReference type="STRING" id="765257.A0A0C9Y6G6"/>
<organism evidence="1 2">
    <name type="scientific">Pisolithus microcarpus 441</name>
    <dbReference type="NCBI Taxonomy" id="765257"/>
    <lineage>
        <taxon>Eukaryota</taxon>
        <taxon>Fungi</taxon>
        <taxon>Dikarya</taxon>
        <taxon>Basidiomycota</taxon>
        <taxon>Agaricomycotina</taxon>
        <taxon>Agaricomycetes</taxon>
        <taxon>Agaricomycetidae</taxon>
        <taxon>Boletales</taxon>
        <taxon>Sclerodermatineae</taxon>
        <taxon>Pisolithaceae</taxon>
        <taxon>Pisolithus</taxon>
    </lineage>
</organism>
<dbReference type="AlphaFoldDB" id="A0A0C9Y6G6"/>
<evidence type="ECO:0000313" key="1">
    <source>
        <dbReference type="EMBL" id="KIK20285.1"/>
    </source>
</evidence>